<dbReference type="RefSeq" id="WP_011112108.1">
    <property type="nucleotide sequence ID" value="NC_004757.1"/>
</dbReference>
<keyword evidence="3" id="KW-1185">Reference proteome</keyword>
<dbReference type="AlphaFoldDB" id="Q82UE8"/>
<dbReference type="GeneID" id="87104714"/>
<evidence type="ECO:0000313" key="3">
    <source>
        <dbReference type="Proteomes" id="UP000001416"/>
    </source>
</evidence>
<dbReference type="STRING" id="228410.NE1542"/>
<reference evidence="2 3" key="1">
    <citation type="journal article" date="2003" name="J. Bacteriol.">
        <title>Complete genome sequence of the ammonia-oxidizing bacterium and obligate chemolithoautotroph Nitrosomonas europaea.</title>
        <authorList>
            <person name="Chain P."/>
            <person name="Lamerdin J."/>
            <person name="Larimer F."/>
            <person name="Regala W."/>
            <person name="Land M."/>
            <person name="Hauser L."/>
            <person name="Hooper A."/>
            <person name="Klotz M."/>
            <person name="Norton J."/>
            <person name="Sayavedra-Soto L."/>
            <person name="Arciero D."/>
            <person name="Hommes N."/>
            <person name="Whittaker M."/>
            <person name="Arp D."/>
        </authorList>
    </citation>
    <scope>NUCLEOTIDE SEQUENCE [LARGE SCALE GENOMIC DNA]</scope>
    <source>
        <strain evidence="3">ATCC 19718 / CIP 103999 / KCTC 2705 / NBRC 14298</strain>
    </source>
</reference>
<dbReference type="HOGENOM" id="CLU_1119246_0_0_4"/>
<comment type="similarity">
    <text evidence="1">Belongs to the UPF0751 family.</text>
</comment>
<dbReference type="InterPro" id="IPR016772">
    <property type="entry name" value="UCP020408"/>
</dbReference>
<dbReference type="OrthoDB" id="5296275at2"/>
<gene>
    <name evidence="2" type="ordered locus">NE1542</name>
</gene>
<proteinExistence type="inferred from homology"/>
<dbReference type="KEGG" id="neu:NE1542"/>
<dbReference type="EMBL" id="AL954747">
    <property type="protein sequence ID" value="CAD85453.1"/>
    <property type="molecule type" value="Genomic_DNA"/>
</dbReference>
<protein>
    <recommendedName>
        <fullName evidence="4">DUF2325 domain-containing protein</fullName>
    </recommendedName>
</protein>
<dbReference type="eggNOG" id="COG3206">
    <property type="taxonomic scope" value="Bacteria"/>
</dbReference>
<organism evidence="2 3">
    <name type="scientific">Nitrosomonas europaea (strain ATCC 19718 / CIP 103999 / KCTC 2705 / NBRC 14298)</name>
    <dbReference type="NCBI Taxonomy" id="228410"/>
    <lineage>
        <taxon>Bacteria</taxon>
        <taxon>Pseudomonadati</taxon>
        <taxon>Pseudomonadota</taxon>
        <taxon>Betaproteobacteria</taxon>
        <taxon>Nitrosomonadales</taxon>
        <taxon>Nitrosomonadaceae</taxon>
        <taxon>Nitrosomonas</taxon>
    </lineage>
</organism>
<evidence type="ECO:0000256" key="1">
    <source>
        <dbReference type="ARBA" id="ARBA00007189"/>
    </source>
</evidence>
<sequence length="247" mass="27942">MKFFQRTVLEPAYQGAQLHPGKLSGIYQNEILCNSLFHHYKQRTLKLGRELESRLKHLYHLVRMALPGTVSANTTRRSPANSIHTEVQIDSRTDTHLPQVSDDEDLRWIRTGLPHQYHAYLAIDRLKSSHHLAGQSVLCIGGRAALYPNYHQLIEAAGGHFMVFRGGAQDNSECLLALLARVDSIICPVDCINHEDFFTVRRYCQRTGKNCVMLERSDLVTFGKAVETLARGDCHNSETDFLNRSAA</sequence>
<accession>Q82UE8</accession>
<dbReference type="Proteomes" id="UP000001416">
    <property type="component" value="Chromosome"/>
</dbReference>
<name>Q82UE8_NITEU</name>
<dbReference type="DNASU" id="1082494"/>
<dbReference type="Pfam" id="PF10087">
    <property type="entry name" value="DUF2325"/>
    <property type="match status" value="1"/>
</dbReference>
<evidence type="ECO:0000313" key="2">
    <source>
        <dbReference type="EMBL" id="CAD85453.1"/>
    </source>
</evidence>
<evidence type="ECO:0008006" key="4">
    <source>
        <dbReference type="Google" id="ProtNLM"/>
    </source>
</evidence>